<evidence type="ECO:0000256" key="7">
    <source>
        <dbReference type="ARBA" id="ARBA00022475"/>
    </source>
</evidence>
<dbReference type="GO" id="GO:0005886">
    <property type="term" value="C:plasma membrane"/>
    <property type="evidence" value="ECO:0007669"/>
    <property type="project" value="UniProtKB-SubCell"/>
</dbReference>
<keyword evidence="10 15" id="KW-0472">Membrane</keyword>
<evidence type="ECO:0000256" key="13">
    <source>
        <dbReference type="ARBA" id="ARBA00030215"/>
    </source>
</evidence>
<dbReference type="SUPFAM" id="SSF51344">
    <property type="entry name" value="Epsilon subunit of F1F0-ATP synthase N-terminal domain"/>
    <property type="match status" value="1"/>
</dbReference>
<evidence type="ECO:0000256" key="1">
    <source>
        <dbReference type="ARBA" id="ARBA00003543"/>
    </source>
</evidence>
<evidence type="ECO:0000313" key="18">
    <source>
        <dbReference type="EMBL" id="QCI26567.1"/>
    </source>
</evidence>
<keyword evidence="19" id="KW-1185">Reference proteome</keyword>
<evidence type="ECO:0000256" key="15">
    <source>
        <dbReference type="HAMAP-Rule" id="MF_00530"/>
    </source>
</evidence>
<comment type="subcellular location">
    <subcellularLocation>
        <location evidence="2 15">Cell membrane</location>
        <topology evidence="2 15">Peripheral membrane protein</topology>
    </subcellularLocation>
</comment>
<comment type="subunit">
    <text evidence="4 15 16">F-type ATPases have 2 components, CF(1) - the catalytic core - and CF(0) - the membrane proton channel. CF(1) has five subunits: alpha(3), beta(3), gamma(1), delta(1), epsilon(1). CF(0) has three main subunits: a, b and c.</text>
</comment>
<dbReference type="GO" id="GO:0016787">
    <property type="term" value="F:hydrolase activity"/>
    <property type="evidence" value="ECO:0007669"/>
    <property type="project" value="UniProtKB-KW"/>
</dbReference>
<dbReference type="EMBL" id="CP034852">
    <property type="protein sequence ID" value="QCI26567.1"/>
    <property type="molecule type" value="Genomic_DNA"/>
</dbReference>
<keyword evidence="9 15" id="KW-0406">Ion transport</keyword>
<keyword evidence="7 15" id="KW-1003">Cell membrane</keyword>
<keyword evidence="6 15" id="KW-0813">Transport</keyword>
<evidence type="ECO:0000256" key="16">
    <source>
        <dbReference type="RuleBase" id="RU003656"/>
    </source>
</evidence>
<dbReference type="NCBIfam" id="TIGR01216">
    <property type="entry name" value="ATP_synt_epsi"/>
    <property type="match status" value="1"/>
</dbReference>
<reference evidence="18 19" key="1">
    <citation type="submission" date="2018-12" db="EMBL/GenBank/DDBJ databases">
        <authorList>
            <person name="Chong R.A."/>
        </authorList>
    </citation>
    <scope>NUCLEOTIDE SEQUENCE [LARGE SCALE GENOMIC DNA]</scope>
    <source>
        <strain evidence="18 19">Tca</strain>
    </source>
</reference>
<keyword evidence="12 15" id="KW-0066">ATP synthesis</keyword>
<evidence type="ECO:0000256" key="12">
    <source>
        <dbReference type="ARBA" id="ARBA00023310"/>
    </source>
</evidence>
<sequence>MYFHLDVVSAECKIFYNKVQKISIHGIEGELGIYPNHAQLLTSIKPGVLYIKNINNQEEYIYLSGGILEVQPNIVTILADIAIDSKDINRINALNQKNQAEEYIKKCDLNDSKRKDMLHTLSKALAQIKTIEMMKKIKK</sequence>
<dbReference type="AlphaFoldDB" id="A0A4D6Y9X8"/>
<dbReference type="GO" id="GO:0005524">
    <property type="term" value="F:ATP binding"/>
    <property type="evidence" value="ECO:0007669"/>
    <property type="project" value="UniProtKB-UniRule"/>
</dbReference>
<keyword evidence="11 15" id="KW-0139">CF(1)</keyword>
<keyword evidence="18" id="KW-0378">Hydrolase</keyword>
<dbReference type="GO" id="GO:0045259">
    <property type="term" value="C:proton-transporting ATP synthase complex"/>
    <property type="evidence" value="ECO:0007669"/>
    <property type="project" value="UniProtKB-KW"/>
</dbReference>
<name>A0A4D6Y9X8_9GAMM</name>
<comment type="function">
    <text evidence="1 15">Produces ATP from ADP in the presence of a proton gradient across the membrane.</text>
</comment>
<dbReference type="InterPro" id="IPR036771">
    <property type="entry name" value="ATPsynth_dsu/esu_N"/>
</dbReference>
<gene>
    <name evidence="15" type="primary">atpC</name>
    <name evidence="18" type="ORF">D9V80_00045</name>
</gene>
<dbReference type="PANTHER" id="PTHR13822">
    <property type="entry name" value="ATP SYNTHASE DELTA/EPSILON CHAIN"/>
    <property type="match status" value="1"/>
</dbReference>
<evidence type="ECO:0000256" key="11">
    <source>
        <dbReference type="ARBA" id="ARBA00023196"/>
    </source>
</evidence>
<dbReference type="Gene3D" id="2.60.15.10">
    <property type="entry name" value="F0F1 ATP synthase delta/epsilon subunit, N-terminal"/>
    <property type="match status" value="1"/>
</dbReference>
<dbReference type="PANTHER" id="PTHR13822:SF10">
    <property type="entry name" value="ATP SYNTHASE EPSILON CHAIN, CHLOROPLASTIC"/>
    <property type="match status" value="1"/>
</dbReference>
<accession>A0A4D6Y9X8</accession>
<reference evidence="18 19" key="2">
    <citation type="submission" date="2019-05" db="EMBL/GenBank/DDBJ databases">
        <title>Genome evolution of the obligate endosymbiont Buchnera aphidicola.</title>
        <authorList>
            <person name="Moran N.A."/>
        </authorList>
    </citation>
    <scope>NUCLEOTIDE SEQUENCE [LARGE SCALE GENOMIC DNA]</scope>
    <source>
        <strain evidence="18 19">Tca</strain>
    </source>
</reference>
<comment type="similarity">
    <text evidence="3 15 16">Belongs to the ATPase epsilon chain family.</text>
</comment>
<evidence type="ECO:0000259" key="17">
    <source>
        <dbReference type="Pfam" id="PF02823"/>
    </source>
</evidence>
<evidence type="ECO:0000313" key="19">
    <source>
        <dbReference type="Proteomes" id="UP000298782"/>
    </source>
</evidence>
<dbReference type="RefSeq" id="WP_158353002.1">
    <property type="nucleotide sequence ID" value="NZ_CP034852.1"/>
</dbReference>
<keyword evidence="8 15" id="KW-0375">Hydrogen ion transport</keyword>
<evidence type="ECO:0000256" key="10">
    <source>
        <dbReference type="ARBA" id="ARBA00023136"/>
    </source>
</evidence>
<feature type="domain" description="ATP synthase F1 complex delta/epsilon subunit N-terminal" evidence="17">
    <location>
        <begin position="3"/>
        <end position="82"/>
    </location>
</feature>
<dbReference type="InterPro" id="IPR020546">
    <property type="entry name" value="ATP_synth_F1_dsu/esu_N"/>
</dbReference>
<evidence type="ECO:0000256" key="14">
    <source>
        <dbReference type="ARBA" id="ARBA00031795"/>
    </source>
</evidence>
<dbReference type="CDD" id="cd12152">
    <property type="entry name" value="F1-ATPase_delta"/>
    <property type="match status" value="1"/>
</dbReference>
<evidence type="ECO:0000256" key="8">
    <source>
        <dbReference type="ARBA" id="ARBA00022781"/>
    </source>
</evidence>
<dbReference type="InterPro" id="IPR001469">
    <property type="entry name" value="ATP_synth_F1_dsu/esu"/>
</dbReference>
<proteinExistence type="inferred from homology"/>
<dbReference type="HAMAP" id="MF_00530">
    <property type="entry name" value="ATP_synth_epsil_bac"/>
    <property type="match status" value="1"/>
</dbReference>
<dbReference type="NCBIfam" id="NF001847">
    <property type="entry name" value="PRK00571.1-4"/>
    <property type="match status" value="1"/>
</dbReference>
<evidence type="ECO:0000256" key="3">
    <source>
        <dbReference type="ARBA" id="ARBA00005712"/>
    </source>
</evidence>
<dbReference type="Proteomes" id="UP000298782">
    <property type="component" value="Chromosome"/>
</dbReference>
<evidence type="ECO:0000256" key="2">
    <source>
        <dbReference type="ARBA" id="ARBA00004202"/>
    </source>
</evidence>
<organism evidence="18 19">
    <name type="scientific">Buchnera aphidicola</name>
    <name type="common">Thelaxes californica</name>
    <dbReference type="NCBI Taxonomy" id="1315998"/>
    <lineage>
        <taxon>Bacteria</taxon>
        <taxon>Pseudomonadati</taxon>
        <taxon>Pseudomonadota</taxon>
        <taxon>Gammaproteobacteria</taxon>
        <taxon>Enterobacterales</taxon>
        <taxon>Erwiniaceae</taxon>
        <taxon>Buchnera</taxon>
    </lineage>
</organism>
<dbReference type="GO" id="GO:0046933">
    <property type="term" value="F:proton-transporting ATP synthase activity, rotational mechanism"/>
    <property type="evidence" value="ECO:0007669"/>
    <property type="project" value="UniProtKB-UniRule"/>
</dbReference>
<dbReference type="OrthoDB" id="9791445at2"/>
<dbReference type="FunFam" id="2.60.15.10:FF:000001">
    <property type="entry name" value="ATP synthase epsilon chain"/>
    <property type="match status" value="1"/>
</dbReference>
<evidence type="ECO:0000256" key="5">
    <source>
        <dbReference type="ARBA" id="ARBA00014480"/>
    </source>
</evidence>
<protein>
    <recommendedName>
        <fullName evidence="5 15">ATP synthase epsilon chain</fullName>
    </recommendedName>
    <alternativeName>
        <fullName evidence="14 15">ATP synthase F1 sector epsilon subunit</fullName>
    </alternativeName>
    <alternativeName>
        <fullName evidence="13 15">F-ATPase epsilon subunit</fullName>
    </alternativeName>
</protein>
<evidence type="ECO:0000256" key="4">
    <source>
        <dbReference type="ARBA" id="ARBA00011648"/>
    </source>
</evidence>
<evidence type="ECO:0000256" key="6">
    <source>
        <dbReference type="ARBA" id="ARBA00022448"/>
    </source>
</evidence>
<evidence type="ECO:0000256" key="9">
    <source>
        <dbReference type="ARBA" id="ARBA00023065"/>
    </source>
</evidence>
<dbReference type="Pfam" id="PF02823">
    <property type="entry name" value="ATP-synt_DE_N"/>
    <property type="match status" value="1"/>
</dbReference>